<dbReference type="InterPro" id="IPR011548">
    <property type="entry name" value="HIBADH"/>
</dbReference>
<evidence type="ECO:0000313" key="11">
    <source>
        <dbReference type="EMBL" id="RHZ84881.1"/>
    </source>
</evidence>
<comment type="pathway">
    <text evidence="1">Amino-acid degradation; L-valine degradation.</text>
</comment>
<organism evidence="11 12">
    <name type="scientific">Diversispora epigaea</name>
    <dbReference type="NCBI Taxonomy" id="1348612"/>
    <lineage>
        <taxon>Eukaryota</taxon>
        <taxon>Fungi</taxon>
        <taxon>Fungi incertae sedis</taxon>
        <taxon>Mucoromycota</taxon>
        <taxon>Glomeromycotina</taxon>
        <taxon>Glomeromycetes</taxon>
        <taxon>Diversisporales</taxon>
        <taxon>Diversisporaceae</taxon>
        <taxon>Diversispora</taxon>
    </lineage>
</organism>
<dbReference type="PANTHER" id="PTHR22981">
    <property type="entry name" value="3-HYDROXYISOBUTYRATE DEHYDROGENASE-RELATED"/>
    <property type="match status" value="1"/>
</dbReference>
<dbReference type="GO" id="GO:0006574">
    <property type="term" value="P:L-valine catabolic process"/>
    <property type="evidence" value="ECO:0007669"/>
    <property type="project" value="UniProtKB-UniPathway"/>
</dbReference>
<evidence type="ECO:0000256" key="6">
    <source>
        <dbReference type="ARBA" id="ARBA00023027"/>
    </source>
</evidence>
<proteinExistence type="inferred from homology"/>
<feature type="domain" description="3-hydroxyisobutyrate dehydrogenase-like NAD-binding" evidence="10">
    <location>
        <begin position="160"/>
        <end position="288"/>
    </location>
</feature>
<dbReference type="EMBL" id="PQFF01000070">
    <property type="protein sequence ID" value="RHZ84881.1"/>
    <property type="molecule type" value="Genomic_DNA"/>
</dbReference>
<name>A0A397JA31_9GLOM</name>
<evidence type="ECO:0000256" key="8">
    <source>
        <dbReference type="PIRSR" id="PIRSR000103-1"/>
    </source>
</evidence>
<dbReference type="STRING" id="1348612.A0A397JA31"/>
<dbReference type="Pfam" id="PF14833">
    <property type="entry name" value="NAD_binding_11"/>
    <property type="match status" value="1"/>
</dbReference>
<dbReference type="OrthoDB" id="435038at2759"/>
<comment type="caution">
    <text evidence="11">The sequence shown here is derived from an EMBL/GenBank/DDBJ whole genome shotgun (WGS) entry which is preliminary data.</text>
</comment>
<reference evidence="11 12" key="1">
    <citation type="submission" date="2018-08" db="EMBL/GenBank/DDBJ databases">
        <title>Genome and evolution of the arbuscular mycorrhizal fungus Diversispora epigaea (formerly Glomus versiforme) and its bacterial endosymbionts.</title>
        <authorList>
            <person name="Sun X."/>
            <person name="Fei Z."/>
            <person name="Harrison M."/>
        </authorList>
    </citation>
    <scope>NUCLEOTIDE SEQUENCE [LARGE SCALE GENOMIC DNA]</scope>
    <source>
        <strain evidence="11 12">IT104</strain>
    </source>
</reference>
<dbReference type="SUPFAM" id="SSF48179">
    <property type="entry name" value="6-phosphogluconate dehydrogenase C-terminal domain-like"/>
    <property type="match status" value="1"/>
</dbReference>
<evidence type="ECO:0000256" key="5">
    <source>
        <dbReference type="ARBA" id="ARBA00023002"/>
    </source>
</evidence>
<evidence type="ECO:0000256" key="3">
    <source>
        <dbReference type="ARBA" id="ARBA00012991"/>
    </source>
</evidence>
<keyword evidence="6" id="KW-0520">NAD</keyword>
<evidence type="ECO:0000259" key="9">
    <source>
        <dbReference type="Pfam" id="PF03446"/>
    </source>
</evidence>
<evidence type="ECO:0000256" key="1">
    <source>
        <dbReference type="ARBA" id="ARBA00005109"/>
    </source>
</evidence>
<evidence type="ECO:0000256" key="2">
    <source>
        <dbReference type="ARBA" id="ARBA00006013"/>
    </source>
</evidence>
<keyword evidence="5" id="KW-0560">Oxidoreductase</keyword>
<dbReference type="Gene3D" id="1.10.1040.10">
    <property type="entry name" value="N-(1-d-carboxylethyl)-l-norvaline Dehydrogenase, domain 2"/>
    <property type="match status" value="1"/>
</dbReference>
<dbReference type="Gene3D" id="3.40.50.720">
    <property type="entry name" value="NAD(P)-binding Rossmann-like Domain"/>
    <property type="match status" value="1"/>
</dbReference>
<dbReference type="UniPathway" id="UPA00362"/>
<evidence type="ECO:0000313" key="12">
    <source>
        <dbReference type="Proteomes" id="UP000266861"/>
    </source>
</evidence>
<dbReference type="NCBIfam" id="TIGR01692">
    <property type="entry name" value="HIBADH"/>
    <property type="match status" value="1"/>
</dbReference>
<dbReference type="InterPro" id="IPR036291">
    <property type="entry name" value="NAD(P)-bd_dom_sf"/>
</dbReference>
<comment type="similarity">
    <text evidence="2">Belongs to the HIBADH-related family. 3-hydroxyisobutyrate dehydrogenase subfamily.</text>
</comment>
<dbReference type="GO" id="GO:0050661">
    <property type="term" value="F:NADP binding"/>
    <property type="evidence" value="ECO:0007669"/>
    <property type="project" value="InterPro"/>
</dbReference>
<comment type="catalytic activity">
    <reaction evidence="7">
        <text>3-hydroxy-2-methylpropanoate + NAD(+) = 2-methyl-3-oxopropanoate + NADH + H(+)</text>
        <dbReference type="Rhea" id="RHEA:17681"/>
        <dbReference type="ChEBI" id="CHEBI:11805"/>
        <dbReference type="ChEBI" id="CHEBI:15378"/>
        <dbReference type="ChEBI" id="CHEBI:57540"/>
        <dbReference type="ChEBI" id="CHEBI:57700"/>
        <dbReference type="ChEBI" id="CHEBI:57945"/>
        <dbReference type="EC" id="1.1.1.31"/>
    </reaction>
</comment>
<dbReference type="AlphaFoldDB" id="A0A397JA31"/>
<keyword evidence="4" id="KW-0101">Branched-chain amino acid catabolism</keyword>
<dbReference type="InterPro" id="IPR013328">
    <property type="entry name" value="6PGD_dom2"/>
</dbReference>
<sequence>MANNLYNKMNSSFVLYDTNKTVLEKFTSIHSKSLSQKPIHLAKSPIEVAEKASIVITMLPDSPFVQEVYLGKDGLINGLDNSSFFIDSSTIDQSVSKDVSNQIINKGARQIDAPVSGGVVGAEAATLTFMVGAASEDDFIKAKPYLNHMGKNIVYCGNLGSGQIAKICNNMLLAISMIGLSETMNLGIKLGMDPKLLSEILNTSTGKCWSSEKYNPCPGVMSNVPSSKNYEGGFGNKLMAKDLRLAINAANLTNVTVILASVTQQIYKFLSKSPDYENKDFSSIYKWLDENGK</sequence>
<dbReference type="InterPro" id="IPR015815">
    <property type="entry name" value="HIBADH-related"/>
</dbReference>
<dbReference type="GO" id="GO:0008442">
    <property type="term" value="F:3-hydroxyisobutyrate dehydrogenase activity"/>
    <property type="evidence" value="ECO:0007669"/>
    <property type="project" value="UniProtKB-EC"/>
</dbReference>
<feature type="domain" description="6-phosphogluconate dehydrogenase NADP-binding" evidence="9">
    <location>
        <begin position="1"/>
        <end position="157"/>
    </location>
</feature>
<evidence type="ECO:0000256" key="4">
    <source>
        <dbReference type="ARBA" id="ARBA00022456"/>
    </source>
</evidence>
<dbReference type="InterPro" id="IPR006115">
    <property type="entry name" value="6PGDH_NADP-bd"/>
</dbReference>
<dbReference type="InterPro" id="IPR029154">
    <property type="entry name" value="HIBADH-like_NADP-bd"/>
</dbReference>
<dbReference type="PANTHER" id="PTHR22981:SF7">
    <property type="entry name" value="3-HYDROXYISOBUTYRATE DEHYDROGENASE, MITOCHONDRIAL"/>
    <property type="match status" value="1"/>
</dbReference>
<keyword evidence="12" id="KW-1185">Reference proteome</keyword>
<evidence type="ECO:0000259" key="10">
    <source>
        <dbReference type="Pfam" id="PF14833"/>
    </source>
</evidence>
<dbReference type="InterPro" id="IPR008927">
    <property type="entry name" value="6-PGluconate_DH-like_C_sf"/>
</dbReference>
<dbReference type="EC" id="1.1.1.31" evidence="3"/>
<dbReference type="PIRSF" id="PIRSF000103">
    <property type="entry name" value="HIBADH"/>
    <property type="match status" value="1"/>
</dbReference>
<dbReference type="GO" id="GO:0051287">
    <property type="term" value="F:NAD binding"/>
    <property type="evidence" value="ECO:0007669"/>
    <property type="project" value="InterPro"/>
</dbReference>
<dbReference type="Pfam" id="PF03446">
    <property type="entry name" value="NAD_binding_2"/>
    <property type="match status" value="1"/>
</dbReference>
<accession>A0A397JA31</accession>
<evidence type="ECO:0000256" key="7">
    <source>
        <dbReference type="ARBA" id="ARBA00049197"/>
    </source>
</evidence>
<feature type="active site" evidence="8">
    <location>
        <position position="166"/>
    </location>
</feature>
<protein>
    <recommendedName>
        <fullName evidence="3">3-hydroxyisobutyrate dehydrogenase</fullName>
        <ecNumber evidence="3">1.1.1.31</ecNumber>
    </recommendedName>
</protein>
<dbReference type="SUPFAM" id="SSF51735">
    <property type="entry name" value="NAD(P)-binding Rossmann-fold domains"/>
    <property type="match status" value="1"/>
</dbReference>
<dbReference type="Proteomes" id="UP000266861">
    <property type="component" value="Unassembled WGS sequence"/>
</dbReference>
<dbReference type="FunFam" id="1.10.1040.10:FF:000006">
    <property type="entry name" value="3-hydroxyisobutyrate dehydrogenase"/>
    <property type="match status" value="1"/>
</dbReference>
<dbReference type="GO" id="GO:0005739">
    <property type="term" value="C:mitochondrion"/>
    <property type="evidence" value="ECO:0007669"/>
    <property type="project" value="TreeGrafter"/>
</dbReference>
<gene>
    <name evidence="11" type="ORF">Glove_74g113</name>
</gene>